<keyword evidence="3" id="KW-1185">Reference proteome</keyword>
<reference evidence="2 3" key="1">
    <citation type="submission" date="2020-08" db="EMBL/GenBank/DDBJ databases">
        <title>Genomic Encyclopedia of Type Strains, Phase IV (KMG-IV): sequencing the most valuable type-strain genomes for metagenomic binning, comparative biology and taxonomic classification.</title>
        <authorList>
            <person name="Goeker M."/>
        </authorList>
    </citation>
    <scope>NUCLEOTIDE SEQUENCE [LARGE SCALE GENOMIC DNA]</scope>
    <source>
        <strain evidence="2 3">DSM 29050</strain>
    </source>
</reference>
<evidence type="ECO:0000313" key="2">
    <source>
        <dbReference type="EMBL" id="MBB3942552.1"/>
    </source>
</evidence>
<evidence type="ECO:0000259" key="1">
    <source>
        <dbReference type="Pfam" id="PF09836"/>
    </source>
</evidence>
<sequence length="240" mass="26575">MRGWLETGNPDYVVDFGDAAQPGLNVYLNNYRTQLLHCLDRAFPHTRTWLGSDRFHAGARCHIMAQPPVAWTLDAYPVSFAAEVGTLFPDDLVAHELAELELALSDAQTAADRLPLSRDMFTHLDWEQVSLTHASGGQVLRHTSNAAEIWSALSRAEISPVPKTAKAPIDILVWRSDWAPCFRIVDADEAEIFMQMNPALRFVDICAQLEQKHGEEAGIARAGLLLARWADDEAVSVSAT</sequence>
<name>A0A840AZX3_9SPHN</name>
<comment type="caution">
    <text evidence="2">The sequence shown here is derived from an EMBL/GenBank/DDBJ whole genome shotgun (WGS) entry which is preliminary data.</text>
</comment>
<proteinExistence type="predicted"/>
<dbReference type="Proteomes" id="UP000581447">
    <property type="component" value="Unassembled WGS sequence"/>
</dbReference>
<gene>
    <name evidence="2" type="ORF">GGR91_000774</name>
</gene>
<feature type="domain" description="Putative DNA-binding" evidence="1">
    <location>
        <begin position="17"/>
        <end position="81"/>
    </location>
</feature>
<accession>A0A840AZX3</accession>
<dbReference type="EMBL" id="JACIEA010000001">
    <property type="protein sequence ID" value="MBB3942552.1"/>
    <property type="molecule type" value="Genomic_DNA"/>
</dbReference>
<dbReference type="InterPro" id="IPR018640">
    <property type="entry name" value="DUF2063"/>
</dbReference>
<protein>
    <recommendedName>
        <fullName evidence="1">Putative DNA-binding domain-containing protein</fullName>
    </recommendedName>
</protein>
<dbReference type="Pfam" id="PF09836">
    <property type="entry name" value="DUF2063"/>
    <property type="match status" value="1"/>
</dbReference>
<dbReference type="RefSeq" id="WP_183940240.1">
    <property type="nucleotide sequence ID" value="NZ_BAABBG010000001.1"/>
</dbReference>
<evidence type="ECO:0000313" key="3">
    <source>
        <dbReference type="Proteomes" id="UP000581447"/>
    </source>
</evidence>
<dbReference type="AlphaFoldDB" id="A0A840AZX3"/>
<organism evidence="2 3">
    <name type="scientific">Sphingorhabdus rigui</name>
    <dbReference type="NCBI Taxonomy" id="1282858"/>
    <lineage>
        <taxon>Bacteria</taxon>
        <taxon>Pseudomonadati</taxon>
        <taxon>Pseudomonadota</taxon>
        <taxon>Alphaproteobacteria</taxon>
        <taxon>Sphingomonadales</taxon>
        <taxon>Sphingomonadaceae</taxon>
        <taxon>Sphingorhabdus</taxon>
    </lineage>
</organism>